<reference evidence="17 19" key="1">
    <citation type="submission" date="2015-04" db="EMBL/GenBank/DDBJ databases">
        <title>The draft genome sequence of Roseovarius indicus B108T.</title>
        <authorList>
            <person name="Li G."/>
            <person name="Lai Q."/>
            <person name="Shao Z."/>
            <person name="Yan P."/>
        </authorList>
    </citation>
    <scope>NUCLEOTIDE SEQUENCE [LARGE SCALE GENOMIC DNA]</scope>
    <source>
        <strain evidence="17 19">B108</strain>
    </source>
</reference>
<dbReference type="NCBIfam" id="TIGR01821">
    <property type="entry name" value="5aminolev_synth"/>
    <property type="match status" value="1"/>
</dbReference>
<evidence type="ECO:0000256" key="5">
    <source>
        <dbReference type="ARBA" id="ARBA00013257"/>
    </source>
</evidence>
<dbReference type="STRING" id="540747.SAMN04488031_101159"/>
<comment type="pathway">
    <text evidence="2 15">Porphyrin-containing compound metabolism; protoporphyrin-IX biosynthesis; 5-aminolevulinate from glycine: step 1/1.</text>
</comment>
<evidence type="ECO:0000256" key="4">
    <source>
        <dbReference type="ARBA" id="ARBA00011738"/>
    </source>
</evidence>
<evidence type="ECO:0000313" key="20">
    <source>
        <dbReference type="Proteomes" id="UP000325785"/>
    </source>
</evidence>
<evidence type="ECO:0000256" key="6">
    <source>
        <dbReference type="ARBA" id="ARBA00022679"/>
    </source>
</evidence>
<dbReference type="AlphaFoldDB" id="A0A0T5P903"/>
<dbReference type="UniPathway" id="UPA00251">
    <property type="reaction ID" value="UER00375"/>
</dbReference>
<dbReference type="GO" id="GO:0006782">
    <property type="term" value="P:protoporphyrinogen IX biosynthetic process"/>
    <property type="evidence" value="ECO:0007669"/>
    <property type="project" value="UniProtKB-UniRule"/>
</dbReference>
<dbReference type="InterPro" id="IPR004839">
    <property type="entry name" value="Aminotransferase_I/II_large"/>
</dbReference>
<evidence type="ECO:0000313" key="19">
    <source>
        <dbReference type="Proteomes" id="UP000051401"/>
    </source>
</evidence>
<evidence type="ECO:0000256" key="10">
    <source>
        <dbReference type="ARBA" id="ARBA00031691"/>
    </source>
</evidence>
<dbReference type="InterPro" id="IPR010961">
    <property type="entry name" value="4pyrrol_synth_NH2levulA_synth"/>
</dbReference>
<dbReference type="EMBL" id="CP031598">
    <property type="protein sequence ID" value="QEW27375.1"/>
    <property type="molecule type" value="Genomic_DNA"/>
</dbReference>
<comment type="similarity">
    <text evidence="3 14">Belongs to the class-II pyridoxal-phosphate-dependent aminotransferase family.</text>
</comment>
<evidence type="ECO:0000256" key="8">
    <source>
        <dbReference type="ARBA" id="ARBA00023133"/>
    </source>
</evidence>
<dbReference type="CDD" id="cd06454">
    <property type="entry name" value="KBL_like"/>
    <property type="match status" value="1"/>
</dbReference>
<evidence type="ECO:0000256" key="9">
    <source>
        <dbReference type="ARBA" id="ARBA00023315"/>
    </source>
</evidence>
<dbReference type="GO" id="GO:0030170">
    <property type="term" value="F:pyridoxal phosphate binding"/>
    <property type="evidence" value="ECO:0007669"/>
    <property type="project" value="UniProtKB-UniRule"/>
</dbReference>
<dbReference type="Proteomes" id="UP000325785">
    <property type="component" value="Chromosome"/>
</dbReference>
<evidence type="ECO:0000256" key="13">
    <source>
        <dbReference type="ARBA" id="ARBA00047654"/>
    </source>
</evidence>
<dbReference type="InterPro" id="IPR050087">
    <property type="entry name" value="AON_synthase_class-II"/>
</dbReference>
<evidence type="ECO:0000256" key="11">
    <source>
        <dbReference type="ARBA" id="ARBA00031945"/>
    </source>
</evidence>
<dbReference type="FunFam" id="3.40.640.10:FF:000006">
    <property type="entry name" value="5-aminolevulinate synthase, mitochondrial"/>
    <property type="match status" value="1"/>
</dbReference>
<sequence length="407" mass="44553">MDYSAKLDEAISRLHDEGRYRTFIDIERKNGQFPHATWRRSDGTETPITVWCGNDYLGMGQHPVVLAAMHEAIEATGAGSGGTRNISGTTVYHKRLESELADLHGKEAALLFTSAYIANDATLSTLPKLFPGLIIYSDELNHASMIEGVRRNGGAKRIFRHNDVEHLRELLEADDPDAPKLIAFESVYSMDGDFGPIEAICDLADAFGALTYIDEVHAVGMYGPRGAGVAERDRLMHRLDIINGTLAKAFGVMGGYIAASAKMCDAIRSYAPGFIFTTSLPPAVAAGAAASVAHLKRDQALRDLHQERAKILKTRLKGMGLPLIDHGSHIVPVIVGDPVHTKKLSDMLLEGYGIYVQPINFPTVPRGTERLRFTPSPVHGPDEMDRLIRAMDELWSHCALNRAEMSA</sequence>
<dbReference type="SUPFAM" id="SSF53383">
    <property type="entry name" value="PLP-dependent transferases"/>
    <property type="match status" value="1"/>
</dbReference>
<keyword evidence="19" id="KW-1185">Reference proteome</keyword>
<organism evidence="17 19">
    <name type="scientific">Roseovarius indicus</name>
    <dbReference type="NCBI Taxonomy" id="540747"/>
    <lineage>
        <taxon>Bacteria</taxon>
        <taxon>Pseudomonadati</taxon>
        <taxon>Pseudomonadota</taxon>
        <taxon>Alphaproteobacteria</taxon>
        <taxon>Rhodobacterales</taxon>
        <taxon>Roseobacteraceae</taxon>
        <taxon>Roseovarius</taxon>
    </lineage>
</organism>
<dbReference type="InterPro" id="IPR001917">
    <property type="entry name" value="Aminotrans_II_pyridoxalP_BS"/>
</dbReference>
<keyword evidence="8 15" id="KW-0350">Heme biosynthesis</keyword>
<evidence type="ECO:0000256" key="7">
    <source>
        <dbReference type="ARBA" id="ARBA00022898"/>
    </source>
</evidence>
<dbReference type="InterPro" id="IPR015422">
    <property type="entry name" value="PyrdxlP-dep_Trfase_small"/>
</dbReference>
<evidence type="ECO:0000313" key="18">
    <source>
        <dbReference type="EMBL" id="QEW27375.1"/>
    </source>
</evidence>
<keyword evidence="7 14" id="KW-0663">Pyridoxal phosphate</keyword>
<evidence type="ECO:0000256" key="3">
    <source>
        <dbReference type="ARBA" id="ARBA00008392"/>
    </source>
</evidence>
<dbReference type="OrthoDB" id="9807157at2"/>
<dbReference type="PATRIC" id="fig|540747.5.peg.4853"/>
<gene>
    <name evidence="18" type="primary">hemA_2</name>
    <name evidence="18" type="ORF">RIdsm_03187</name>
    <name evidence="17" type="ORF">XM52_09660</name>
</gene>
<comment type="catalytic activity">
    <reaction evidence="13 15">
        <text>succinyl-CoA + glycine + H(+) = 5-aminolevulinate + CO2 + CoA</text>
        <dbReference type="Rhea" id="RHEA:12921"/>
        <dbReference type="ChEBI" id="CHEBI:15378"/>
        <dbReference type="ChEBI" id="CHEBI:16526"/>
        <dbReference type="ChEBI" id="CHEBI:57287"/>
        <dbReference type="ChEBI" id="CHEBI:57292"/>
        <dbReference type="ChEBI" id="CHEBI:57305"/>
        <dbReference type="ChEBI" id="CHEBI:356416"/>
        <dbReference type="EC" id="2.3.1.37"/>
    </reaction>
</comment>
<reference evidence="18 20" key="2">
    <citation type="submission" date="2018-08" db="EMBL/GenBank/DDBJ databases">
        <title>Genetic Globetrotter - A new plasmid hitch-hiking vast phylogenetic and geographic distances.</title>
        <authorList>
            <person name="Vollmers J."/>
            <person name="Petersen J."/>
        </authorList>
    </citation>
    <scope>NUCLEOTIDE SEQUENCE [LARGE SCALE GENOMIC DNA]</scope>
    <source>
        <strain evidence="18 20">DSM 26383</strain>
    </source>
</reference>
<evidence type="ECO:0000313" key="17">
    <source>
        <dbReference type="EMBL" id="KRS17833.1"/>
    </source>
</evidence>
<dbReference type="PANTHER" id="PTHR13693:SF102">
    <property type="entry name" value="2-AMINO-3-KETOBUTYRATE COENZYME A LIGASE, MITOCHONDRIAL"/>
    <property type="match status" value="1"/>
</dbReference>
<keyword evidence="6 15" id="KW-0808">Transferase</keyword>
<evidence type="ECO:0000256" key="1">
    <source>
        <dbReference type="ARBA" id="ARBA00001933"/>
    </source>
</evidence>
<evidence type="ECO:0000256" key="2">
    <source>
        <dbReference type="ARBA" id="ARBA00005029"/>
    </source>
</evidence>
<dbReference type="InterPro" id="IPR015421">
    <property type="entry name" value="PyrdxlP-dep_Trfase_major"/>
</dbReference>
<evidence type="ECO:0000256" key="15">
    <source>
        <dbReference type="RuleBase" id="RU910713"/>
    </source>
</evidence>
<dbReference type="KEGG" id="rid:RIdsm_03187"/>
<dbReference type="RefSeq" id="WP_057815720.1">
    <property type="nucleotide sequence ID" value="NZ_CP031598.1"/>
</dbReference>
<dbReference type="EC" id="2.3.1.37" evidence="5 15"/>
<evidence type="ECO:0000256" key="14">
    <source>
        <dbReference type="RuleBase" id="RU003693"/>
    </source>
</evidence>
<dbReference type="Gene3D" id="3.90.1150.10">
    <property type="entry name" value="Aspartate Aminotransferase, domain 1"/>
    <property type="match status" value="1"/>
</dbReference>
<name>A0A0T5P903_9RHOB</name>
<comment type="cofactor">
    <cofactor evidence="1 14">
        <name>pyridoxal 5'-phosphate</name>
        <dbReference type="ChEBI" id="CHEBI:597326"/>
    </cofactor>
</comment>
<accession>A0A0T5P903</accession>
<dbReference type="InterPro" id="IPR015424">
    <property type="entry name" value="PyrdxlP-dep_Trfase"/>
</dbReference>
<feature type="domain" description="Aminotransferase class I/classII large" evidence="16">
    <location>
        <begin position="48"/>
        <end position="390"/>
    </location>
</feature>
<proteinExistence type="inferred from homology"/>
<comment type="subunit">
    <text evidence="4">Homodimer.</text>
</comment>
<dbReference type="PROSITE" id="PS00599">
    <property type="entry name" value="AA_TRANSFER_CLASS_2"/>
    <property type="match status" value="1"/>
</dbReference>
<dbReference type="GO" id="GO:0003870">
    <property type="term" value="F:5-aminolevulinate synthase activity"/>
    <property type="evidence" value="ECO:0007669"/>
    <property type="project" value="UniProtKB-EC"/>
</dbReference>
<dbReference type="Proteomes" id="UP000051401">
    <property type="component" value="Unassembled WGS sequence"/>
</dbReference>
<dbReference type="EMBL" id="LAXI01000005">
    <property type="protein sequence ID" value="KRS17833.1"/>
    <property type="molecule type" value="Genomic_DNA"/>
</dbReference>
<keyword evidence="9 15" id="KW-0012">Acyltransferase</keyword>
<evidence type="ECO:0000259" key="16">
    <source>
        <dbReference type="Pfam" id="PF00155"/>
    </source>
</evidence>
<protein>
    <recommendedName>
        <fullName evidence="5 15">5-aminolevulinate synthase</fullName>
        <ecNumber evidence="5 15">2.3.1.37</ecNumber>
    </recommendedName>
    <alternativeName>
        <fullName evidence="10 15">5-aminolevulinic acid synthase</fullName>
    </alternativeName>
    <alternativeName>
        <fullName evidence="11 15">Delta-ALA synthase</fullName>
    </alternativeName>
    <alternativeName>
        <fullName evidence="12 15">Delta-aminolevulinate synthase</fullName>
    </alternativeName>
</protein>
<dbReference type="PANTHER" id="PTHR13693">
    <property type="entry name" value="CLASS II AMINOTRANSFERASE/8-AMINO-7-OXONONANOATE SYNTHASE"/>
    <property type="match status" value="1"/>
</dbReference>
<evidence type="ECO:0000256" key="12">
    <source>
        <dbReference type="ARBA" id="ARBA00032773"/>
    </source>
</evidence>
<dbReference type="Gene3D" id="3.40.640.10">
    <property type="entry name" value="Type I PLP-dependent aspartate aminotransferase-like (Major domain)"/>
    <property type="match status" value="1"/>
</dbReference>
<dbReference type="Pfam" id="PF00155">
    <property type="entry name" value="Aminotran_1_2"/>
    <property type="match status" value="1"/>
</dbReference>